<name>A0ABM3XQ15_ERIEU</name>
<dbReference type="RefSeq" id="XP_060050912.1">
    <property type="nucleotide sequence ID" value="XM_060194929.1"/>
</dbReference>
<protein>
    <submittedName>
        <fullName evidence="4">Glioma pathogenesis-related protein 1</fullName>
    </submittedName>
</protein>
<dbReference type="Gene3D" id="3.40.33.10">
    <property type="entry name" value="CAP"/>
    <property type="match status" value="1"/>
</dbReference>
<organism evidence="3 4">
    <name type="scientific">Erinaceus europaeus</name>
    <name type="common">Western European hedgehog</name>
    <dbReference type="NCBI Taxonomy" id="9365"/>
    <lineage>
        <taxon>Eukaryota</taxon>
        <taxon>Metazoa</taxon>
        <taxon>Chordata</taxon>
        <taxon>Craniata</taxon>
        <taxon>Vertebrata</taxon>
        <taxon>Euteleostomi</taxon>
        <taxon>Mammalia</taxon>
        <taxon>Eutheria</taxon>
        <taxon>Laurasiatheria</taxon>
        <taxon>Eulipotyphla</taxon>
        <taxon>Erinaceidae</taxon>
        <taxon>Erinaceinae</taxon>
        <taxon>Erinaceus</taxon>
    </lineage>
</organism>
<gene>
    <name evidence="4" type="primary">GLIPR1</name>
</gene>
<proteinExistence type="predicted"/>
<keyword evidence="3" id="KW-1185">Reference proteome</keyword>
<keyword evidence="1" id="KW-0472">Membrane</keyword>
<keyword evidence="1" id="KW-1133">Transmembrane helix</keyword>
<evidence type="ECO:0000313" key="4">
    <source>
        <dbReference type="RefSeq" id="XP_060050912.1"/>
    </source>
</evidence>
<dbReference type="PROSITE" id="PS01009">
    <property type="entry name" value="CRISP_1"/>
    <property type="match status" value="1"/>
</dbReference>
<evidence type="ECO:0000313" key="3">
    <source>
        <dbReference type="Proteomes" id="UP001652624"/>
    </source>
</evidence>
<dbReference type="InterPro" id="IPR001283">
    <property type="entry name" value="CRISP-related"/>
</dbReference>
<dbReference type="PROSITE" id="PS01010">
    <property type="entry name" value="CRISP_2"/>
    <property type="match status" value="1"/>
</dbReference>
<dbReference type="InterPro" id="IPR035940">
    <property type="entry name" value="CAP_sf"/>
</dbReference>
<dbReference type="PRINTS" id="PR00837">
    <property type="entry name" value="V5TPXLIKE"/>
</dbReference>
<dbReference type="InterPro" id="IPR018244">
    <property type="entry name" value="Allrgn_V5/Tpx1_CS"/>
</dbReference>
<keyword evidence="1" id="KW-0812">Transmembrane</keyword>
<dbReference type="Proteomes" id="UP001652624">
    <property type="component" value="Chromosome 7"/>
</dbReference>
<evidence type="ECO:0000256" key="1">
    <source>
        <dbReference type="SAM" id="Phobius"/>
    </source>
</evidence>
<dbReference type="InterPro" id="IPR014044">
    <property type="entry name" value="CAP_dom"/>
</dbReference>
<feature type="domain" description="SCP" evidence="2">
    <location>
        <begin position="1"/>
        <end position="78"/>
    </location>
</feature>
<reference evidence="4" key="1">
    <citation type="submission" date="2025-08" db="UniProtKB">
        <authorList>
            <consortium name="RefSeq"/>
        </authorList>
    </citation>
    <scope>IDENTIFICATION</scope>
</reference>
<dbReference type="Pfam" id="PF00188">
    <property type="entry name" value="CAP"/>
    <property type="match status" value="1"/>
</dbReference>
<dbReference type="SMART" id="SM00198">
    <property type="entry name" value="SCP"/>
    <property type="match status" value="1"/>
</dbReference>
<sequence>MSLFSVSRAIAAWYNEVRFYEFRTRKCNHVCGHYTQVVWADSYKVGCAVQFCPQVSGISYSNVAHFVCNYGPAGNYPTWPYEKGRSCSACQKNDKCLYNLCVNQQRDQVTGYFTNEFPGRPVYFRNKYLSLFLIVSPLIIILSVIVIIWVKHKNPNIVPVG</sequence>
<dbReference type="SUPFAM" id="SSF55797">
    <property type="entry name" value="PR-1-like"/>
    <property type="match status" value="1"/>
</dbReference>
<accession>A0ABM3XQ15</accession>
<feature type="transmembrane region" description="Helical" evidence="1">
    <location>
        <begin position="128"/>
        <end position="150"/>
    </location>
</feature>
<evidence type="ECO:0000259" key="2">
    <source>
        <dbReference type="SMART" id="SM00198"/>
    </source>
</evidence>
<dbReference type="PANTHER" id="PTHR10334">
    <property type="entry name" value="CYSTEINE-RICH SECRETORY PROTEIN-RELATED"/>
    <property type="match status" value="1"/>
</dbReference>
<dbReference type="GeneID" id="103116608"/>